<keyword evidence="2" id="KW-0732">Signal</keyword>
<dbReference type="InterPro" id="IPR029058">
    <property type="entry name" value="AB_hydrolase_fold"/>
</dbReference>
<evidence type="ECO:0000256" key="2">
    <source>
        <dbReference type="SAM" id="SignalP"/>
    </source>
</evidence>
<reference evidence="4" key="1">
    <citation type="submission" date="2022-07" db="EMBL/GenBank/DDBJ databases">
        <title>Taxonomy of Novel Oxalotrophic and Methylotrophic Bacteria.</title>
        <authorList>
            <person name="Sahin N."/>
            <person name="Tani A."/>
        </authorList>
    </citation>
    <scope>NUCLEOTIDE SEQUENCE</scope>
    <source>
        <strain evidence="4">Y10</strain>
    </source>
</reference>
<gene>
    <name evidence="4" type="ORF">Y10_04210</name>
</gene>
<evidence type="ECO:0000313" key="5">
    <source>
        <dbReference type="Proteomes" id="UP001143543"/>
    </source>
</evidence>
<dbReference type="InterPro" id="IPR050300">
    <property type="entry name" value="GDXG_lipolytic_enzyme"/>
</dbReference>
<dbReference type="Proteomes" id="UP001143543">
    <property type="component" value="Unassembled WGS sequence"/>
</dbReference>
<feature type="chain" id="PRO_5047519182" evidence="2">
    <location>
        <begin position="20"/>
        <end position="305"/>
    </location>
</feature>
<keyword evidence="5" id="KW-1185">Reference proteome</keyword>
<evidence type="ECO:0000256" key="1">
    <source>
        <dbReference type="ARBA" id="ARBA00022801"/>
    </source>
</evidence>
<evidence type="ECO:0000259" key="3">
    <source>
        <dbReference type="Pfam" id="PF20434"/>
    </source>
</evidence>
<dbReference type="PANTHER" id="PTHR48081:SF6">
    <property type="entry name" value="PEPTIDASE S9 PROLYL OLIGOPEPTIDASE CATALYTIC DOMAIN-CONTAINING PROTEIN"/>
    <property type="match status" value="1"/>
</dbReference>
<dbReference type="PANTHER" id="PTHR48081">
    <property type="entry name" value="AB HYDROLASE SUPERFAMILY PROTEIN C4A8.06C"/>
    <property type="match status" value="1"/>
</dbReference>
<feature type="domain" description="BD-FAE-like" evidence="3">
    <location>
        <begin position="76"/>
        <end position="256"/>
    </location>
</feature>
<feature type="signal peptide" evidence="2">
    <location>
        <begin position="1"/>
        <end position="19"/>
    </location>
</feature>
<dbReference type="SUPFAM" id="SSF53474">
    <property type="entry name" value="alpha/beta-Hydrolases"/>
    <property type="match status" value="1"/>
</dbReference>
<dbReference type="EMBL" id="BRVO01000001">
    <property type="protein sequence ID" value="GLB48053.1"/>
    <property type="molecule type" value="Genomic_DNA"/>
</dbReference>
<dbReference type="Gene3D" id="3.40.50.1820">
    <property type="entry name" value="alpha/beta hydrolase"/>
    <property type="match status" value="1"/>
</dbReference>
<organism evidence="4 5">
    <name type="scientific">Neptunitalea lumnitzerae</name>
    <dbReference type="NCBI Taxonomy" id="2965509"/>
    <lineage>
        <taxon>Bacteria</taxon>
        <taxon>Pseudomonadati</taxon>
        <taxon>Bacteroidota</taxon>
        <taxon>Flavobacteriia</taxon>
        <taxon>Flavobacteriales</taxon>
        <taxon>Flavobacteriaceae</taxon>
        <taxon>Neptunitalea</taxon>
    </lineage>
</organism>
<proteinExistence type="predicted"/>
<name>A0ABQ5MF83_9FLAO</name>
<dbReference type="RefSeq" id="WP_281763712.1">
    <property type="nucleotide sequence ID" value="NZ_BRVO01000001.1"/>
</dbReference>
<dbReference type="Pfam" id="PF20434">
    <property type="entry name" value="BD-FAE"/>
    <property type="match status" value="1"/>
</dbReference>
<accession>A0ABQ5MF83</accession>
<dbReference type="InterPro" id="IPR049492">
    <property type="entry name" value="BD-FAE-like_dom"/>
</dbReference>
<keyword evidence="1" id="KW-0378">Hydrolase</keyword>
<sequence>MKYFYILSVLCLLSITATAQEYITLWEKGKMPNSKGLILEHIEARERVTQVATPGMYAFFPPLEERNGTSVLIPPGGGYHHLTYNLGGFQLAKWLNTQGITAFVLMYRLPTSPDLINPADGPVQDGQRALQIIRQHAEDWKLDSTKVGVLGTSAGGHLASYLGTHDKDITGMTDTTSTFGVQPNFMILVSPVISMESDTHQGSVTNLLGEHATDATKKAYSTQYSINATTPPTFLAHAENDPAVPPSNSLRFYTALLKNNVNASLHIFPRGKHAIGIYNASEHTNQWKALCIQWLKELAFITSPK</sequence>
<evidence type="ECO:0000313" key="4">
    <source>
        <dbReference type="EMBL" id="GLB48053.1"/>
    </source>
</evidence>
<comment type="caution">
    <text evidence="4">The sequence shown here is derived from an EMBL/GenBank/DDBJ whole genome shotgun (WGS) entry which is preliminary data.</text>
</comment>
<protein>
    <submittedName>
        <fullName evidence="4">Beta-xylanase</fullName>
    </submittedName>
</protein>